<evidence type="ECO:0000313" key="5">
    <source>
        <dbReference type="Proteomes" id="UP001141806"/>
    </source>
</evidence>
<feature type="repeat" description="PPR" evidence="3">
    <location>
        <begin position="376"/>
        <end position="410"/>
    </location>
</feature>
<dbReference type="SUPFAM" id="SSF48452">
    <property type="entry name" value="TPR-like"/>
    <property type="match status" value="1"/>
</dbReference>
<comment type="similarity">
    <text evidence="1">Belongs to the PPR family. P subfamily.</text>
</comment>
<feature type="repeat" description="PPR" evidence="3">
    <location>
        <begin position="481"/>
        <end position="515"/>
    </location>
</feature>
<sequence length="624" mass="71502">MSLVLTQCFSPMAIFSSSDWSLTSLIFRRKTHASTIISASKSLQFLSAPYSIRRFPLLNSSGYPAPVLEESSKSVEDDLKFPDLQQSVTLDIHNLNDFLCGLCQDPRTEALAFEYYQRAKDHPEFRPEPLMLKLLIRYLLKSKNWGLISVLLQDFQALSVIPDGTTCSTLLNSCIRNRKFKVAKYLLHIFESKDDVSLSAFDSAMRSYNKLHMYRATVNVFNQMQSAGIAADSSCYCQVMEAYRKLGDAKKVVSLFNEFVKQETIDSMPFSTQIYGIVCNTLGKSGRAFEALEVFREMKRKGIAEDSSIYSSLMYAFASIREVKVAEELFQEAMKRRMVKNAEVCLKLVLMYVEVGLMEKTLQIVKAMKETRISISDCIFCTIINGYVKKRGLRTALRIYDELISLECEPGQVTYASLINIYNKLGLYTEAERVFFEMEQKGFDRCVVAYSNMVSMYGKIGRPRDAMRLAAKMKEKGCKPNVWVYNSLIDIHGRVKNLRQVEKLWKEMKRRKVNPDKITYTSIISAYSKARDFDACIKFYLEFRINGGKIDRPLVGIMIGVFSKISRIDELVKLLQDMKSEGMVLDWRLYTSAMNALTDAGFQFQVKWFEESFKPTKVKMSNSP</sequence>
<evidence type="ECO:0008006" key="6">
    <source>
        <dbReference type="Google" id="ProtNLM"/>
    </source>
</evidence>
<reference evidence="4" key="1">
    <citation type="journal article" date="2023" name="Plant J.">
        <title>The genome of the king protea, Protea cynaroides.</title>
        <authorList>
            <person name="Chang J."/>
            <person name="Duong T.A."/>
            <person name="Schoeman C."/>
            <person name="Ma X."/>
            <person name="Roodt D."/>
            <person name="Barker N."/>
            <person name="Li Z."/>
            <person name="Van de Peer Y."/>
            <person name="Mizrachi E."/>
        </authorList>
    </citation>
    <scope>NUCLEOTIDE SEQUENCE</scope>
    <source>
        <tissue evidence="4">Young leaves</tissue>
    </source>
</reference>
<dbReference type="OrthoDB" id="185373at2759"/>
<dbReference type="InterPro" id="IPR011990">
    <property type="entry name" value="TPR-like_helical_dom_sf"/>
</dbReference>
<dbReference type="InterPro" id="IPR050667">
    <property type="entry name" value="PPR-containing_protein"/>
</dbReference>
<dbReference type="Gene3D" id="1.25.40.10">
    <property type="entry name" value="Tetratricopeptide repeat domain"/>
    <property type="match status" value="4"/>
</dbReference>
<protein>
    <recommendedName>
        <fullName evidence="6">Pentatricopeptide repeat-containing protein</fullName>
    </recommendedName>
</protein>
<evidence type="ECO:0000313" key="4">
    <source>
        <dbReference type="EMBL" id="KAJ4960960.1"/>
    </source>
</evidence>
<dbReference type="EMBL" id="JAMYWD010000009">
    <property type="protein sequence ID" value="KAJ4960960.1"/>
    <property type="molecule type" value="Genomic_DNA"/>
</dbReference>
<dbReference type="Proteomes" id="UP001141806">
    <property type="component" value="Unassembled WGS sequence"/>
</dbReference>
<feature type="repeat" description="PPR" evidence="3">
    <location>
        <begin position="411"/>
        <end position="445"/>
    </location>
</feature>
<feature type="repeat" description="PPR" evidence="3">
    <location>
        <begin position="516"/>
        <end position="550"/>
    </location>
</feature>
<comment type="caution">
    <text evidence="4">The sequence shown here is derived from an EMBL/GenBank/DDBJ whole genome shotgun (WGS) entry which is preliminary data.</text>
</comment>
<accession>A0A9Q0H827</accession>
<proteinExistence type="inferred from homology"/>
<feature type="repeat" description="PPR" evidence="3">
    <location>
        <begin position="306"/>
        <end position="340"/>
    </location>
</feature>
<dbReference type="NCBIfam" id="TIGR00756">
    <property type="entry name" value="PPR"/>
    <property type="match status" value="7"/>
</dbReference>
<feature type="repeat" description="PPR" evidence="3">
    <location>
        <begin position="446"/>
        <end position="480"/>
    </location>
</feature>
<name>A0A9Q0H827_9MAGN</name>
<dbReference type="PROSITE" id="PS51375">
    <property type="entry name" value="PPR"/>
    <property type="match status" value="7"/>
</dbReference>
<dbReference type="InterPro" id="IPR002885">
    <property type="entry name" value="PPR_rpt"/>
</dbReference>
<dbReference type="Pfam" id="PF01535">
    <property type="entry name" value="PPR"/>
    <property type="match status" value="7"/>
</dbReference>
<gene>
    <name evidence="4" type="ORF">NE237_020870</name>
</gene>
<dbReference type="PANTHER" id="PTHR47939:SF13">
    <property type="entry name" value="OS03G0201400 PROTEIN"/>
    <property type="match status" value="1"/>
</dbReference>
<keyword evidence="5" id="KW-1185">Reference proteome</keyword>
<evidence type="ECO:0000256" key="3">
    <source>
        <dbReference type="PROSITE-ProRule" id="PRU00708"/>
    </source>
</evidence>
<evidence type="ECO:0000256" key="2">
    <source>
        <dbReference type="ARBA" id="ARBA00022737"/>
    </source>
</evidence>
<keyword evidence="2" id="KW-0677">Repeat</keyword>
<dbReference type="AlphaFoldDB" id="A0A9Q0H827"/>
<dbReference type="Pfam" id="PF13041">
    <property type="entry name" value="PPR_2"/>
    <property type="match status" value="1"/>
</dbReference>
<evidence type="ECO:0000256" key="1">
    <source>
        <dbReference type="ARBA" id="ARBA00007626"/>
    </source>
</evidence>
<feature type="repeat" description="PPR" evidence="3">
    <location>
        <begin position="271"/>
        <end position="305"/>
    </location>
</feature>
<dbReference type="PANTHER" id="PTHR47939">
    <property type="entry name" value="MEMBRANE-ASSOCIATED SALT-INDUCIBLE PROTEIN-LIKE"/>
    <property type="match status" value="1"/>
</dbReference>
<organism evidence="4 5">
    <name type="scientific">Protea cynaroides</name>
    <dbReference type="NCBI Taxonomy" id="273540"/>
    <lineage>
        <taxon>Eukaryota</taxon>
        <taxon>Viridiplantae</taxon>
        <taxon>Streptophyta</taxon>
        <taxon>Embryophyta</taxon>
        <taxon>Tracheophyta</taxon>
        <taxon>Spermatophyta</taxon>
        <taxon>Magnoliopsida</taxon>
        <taxon>Proteales</taxon>
        <taxon>Proteaceae</taxon>
        <taxon>Protea</taxon>
    </lineage>
</organism>